<dbReference type="Proteomes" id="UP001218579">
    <property type="component" value="Unassembled WGS sequence"/>
</dbReference>
<reference evidence="1 2" key="1">
    <citation type="submission" date="2023-01" db="EMBL/GenBank/DDBJ databases">
        <title>Novel species of the genus Asticcacaulis isolated from rivers.</title>
        <authorList>
            <person name="Lu H."/>
        </authorList>
    </citation>
    <scope>NUCLEOTIDE SEQUENCE [LARGE SCALE GENOMIC DNA]</scope>
    <source>
        <strain evidence="1 2">LKC15W</strain>
    </source>
</reference>
<accession>A0ABT5HGI5</accession>
<name>A0ABT5HGI5_9CAUL</name>
<proteinExistence type="predicted"/>
<sequence length="118" mass="13060">MSLNPEGTRLYQQRLTAVTDAMKSLPQPIVKGRACALGTLAAILKRVENLLTVWETRAMTEADLRQVSQDASTLEWLLKDTAADFEGVYFGLPEMSAKLSFVEAMEAIRISLQEATKV</sequence>
<organism evidence="1 2">
    <name type="scientific">Asticcacaulis machinosus</name>
    <dbReference type="NCBI Taxonomy" id="2984211"/>
    <lineage>
        <taxon>Bacteria</taxon>
        <taxon>Pseudomonadati</taxon>
        <taxon>Pseudomonadota</taxon>
        <taxon>Alphaproteobacteria</taxon>
        <taxon>Caulobacterales</taxon>
        <taxon>Caulobacteraceae</taxon>
        <taxon>Asticcacaulis</taxon>
    </lineage>
</organism>
<gene>
    <name evidence="1" type="ORF">PQU98_03640</name>
</gene>
<evidence type="ECO:0000313" key="1">
    <source>
        <dbReference type="EMBL" id="MDC7675206.1"/>
    </source>
</evidence>
<dbReference type="RefSeq" id="WP_272743517.1">
    <property type="nucleotide sequence ID" value="NZ_JAQQKV010000001.1"/>
</dbReference>
<dbReference type="EMBL" id="JAQQKV010000001">
    <property type="protein sequence ID" value="MDC7675206.1"/>
    <property type="molecule type" value="Genomic_DNA"/>
</dbReference>
<evidence type="ECO:0000313" key="2">
    <source>
        <dbReference type="Proteomes" id="UP001218579"/>
    </source>
</evidence>
<comment type="caution">
    <text evidence="1">The sequence shown here is derived from an EMBL/GenBank/DDBJ whole genome shotgun (WGS) entry which is preliminary data.</text>
</comment>
<protein>
    <submittedName>
        <fullName evidence="1">Uncharacterized protein</fullName>
    </submittedName>
</protein>
<keyword evidence="2" id="KW-1185">Reference proteome</keyword>